<keyword evidence="2" id="KW-0732">Signal</keyword>
<dbReference type="Pfam" id="PF21939">
    <property type="entry name" value="Gp10_C"/>
    <property type="match status" value="1"/>
</dbReference>
<feature type="domain" description="Baseplate structural protein Gp10 C-terminal" evidence="4">
    <location>
        <begin position="152"/>
        <end position="277"/>
    </location>
</feature>
<dbReference type="InterPro" id="IPR011083">
    <property type="entry name" value="Phage_tail_collar_dom"/>
</dbReference>
<dbReference type="AlphaFoldDB" id="A0A937FY77"/>
<feature type="chain" id="PRO_5037496851" evidence="2">
    <location>
        <begin position="19"/>
        <end position="283"/>
    </location>
</feature>
<feature type="domain" description="Phage tail collar" evidence="3">
    <location>
        <begin position="124"/>
        <end position="144"/>
    </location>
</feature>
<dbReference type="CDD" id="cd22641">
    <property type="entry name" value="C24-like"/>
    <property type="match status" value="1"/>
</dbReference>
<evidence type="ECO:0000256" key="1">
    <source>
        <dbReference type="SAM" id="MobiDB-lite"/>
    </source>
</evidence>
<dbReference type="Pfam" id="PF07484">
    <property type="entry name" value="Collar"/>
    <property type="match status" value="1"/>
</dbReference>
<dbReference type="InterPro" id="IPR053827">
    <property type="entry name" value="Gp10_C"/>
</dbReference>
<dbReference type="RefSeq" id="WP_202856097.1">
    <property type="nucleotide sequence ID" value="NZ_JAEUGD010000031.1"/>
</dbReference>
<sequence>MRTLLFLCAYLFTSVLFGQVGVNNPNPDPSSILDINANDKGILIPRMTSAEMTLISSPAEGLLVYNKDESRFYFYNAGWFALNEMVRSAGSSDISHTGDVNVTGEVSATSYGLNASGNGPVPKGGIIMWSGSTPPTGWALCNGTNGTPDLRGRFIIGYNPSVTDYNQPGNRSTGGATNGKTGGSESVTLTQSQMPSHSHGNGTLYTQAAGNHTHTVPMDQHGAGGSNVVYSPTGQNGFNIADPTTSTAGSHTHTILGATATAGSSQAHENRPPYYVLAFIMKL</sequence>
<dbReference type="SUPFAM" id="SSF88874">
    <property type="entry name" value="Receptor-binding domain of short tail fibre protein gp12"/>
    <property type="match status" value="1"/>
</dbReference>
<feature type="signal peptide" evidence="2">
    <location>
        <begin position="1"/>
        <end position="18"/>
    </location>
</feature>
<evidence type="ECO:0000313" key="5">
    <source>
        <dbReference type="EMBL" id="MBL6446565.1"/>
    </source>
</evidence>
<name>A0A937FY77_9BACT</name>
<evidence type="ECO:0000259" key="4">
    <source>
        <dbReference type="Pfam" id="PF21939"/>
    </source>
</evidence>
<dbReference type="Proteomes" id="UP000614216">
    <property type="component" value="Unassembled WGS sequence"/>
</dbReference>
<dbReference type="EMBL" id="JAEUGD010000031">
    <property type="protein sequence ID" value="MBL6446565.1"/>
    <property type="molecule type" value="Genomic_DNA"/>
</dbReference>
<accession>A0A937FY77</accession>
<comment type="caution">
    <text evidence="5">The sequence shown here is derived from an EMBL/GenBank/DDBJ whole genome shotgun (WGS) entry which is preliminary data.</text>
</comment>
<evidence type="ECO:0000313" key="6">
    <source>
        <dbReference type="Proteomes" id="UP000614216"/>
    </source>
</evidence>
<evidence type="ECO:0000256" key="2">
    <source>
        <dbReference type="SAM" id="SignalP"/>
    </source>
</evidence>
<protein>
    <submittedName>
        <fullName evidence="5">Tail fiber protein</fullName>
    </submittedName>
</protein>
<evidence type="ECO:0000259" key="3">
    <source>
        <dbReference type="Pfam" id="PF07484"/>
    </source>
</evidence>
<feature type="region of interest" description="Disordered" evidence="1">
    <location>
        <begin position="162"/>
        <end position="207"/>
    </location>
</feature>
<reference evidence="5" key="1">
    <citation type="submission" date="2021-01" db="EMBL/GenBank/DDBJ databases">
        <title>Fulvivirga kasyanovii gen. nov., sp nov., a novel member of the phylum Bacteroidetes isolated from seawater in a mussel farm.</title>
        <authorList>
            <person name="Zhao L.-H."/>
            <person name="Wang Z.-J."/>
        </authorList>
    </citation>
    <scope>NUCLEOTIDE SEQUENCE</scope>
    <source>
        <strain evidence="5">29W222</strain>
    </source>
</reference>
<feature type="compositionally biased region" description="Polar residues" evidence="1">
    <location>
        <begin position="162"/>
        <end position="175"/>
    </location>
</feature>
<gene>
    <name evidence="5" type="ORF">JMN32_09605</name>
</gene>
<feature type="compositionally biased region" description="Polar residues" evidence="1">
    <location>
        <begin position="183"/>
        <end position="207"/>
    </location>
</feature>
<organism evidence="5 6">
    <name type="scientific">Fulvivirga marina</name>
    <dbReference type="NCBI Taxonomy" id="2494733"/>
    <lineage>
        <taxon>Bacteria</taxon>
        <taxon>Pseudomonadati</taxon>
        <taxon>Bacteroidota</taxon>
        <taxon>Cytophagia</taxon>
        <taxon>Cytophagales</taxon>
        <taxon>Fulvivirgaceae</taxon>
        <taxon>Fulvivirga</taxon>
    </lineage>
</organism>
<proteinExistence type="predicted"/>
<keyword evidence="6" id="KW-1185">Reference proteome</keyword>